<dbReference type="AlphaFoldDB" id="A0AAN7HLK0"/>
<comment type="caution">
    <text evidence="1">The sequence shown here is derived from an EMBL/GenBank/DDBJ whole genome shotgun (WGS) entry which is preliminary data.</text>
</comment>
<gene>
    <name evidence="1" type="ORF">ATC70_012903</name>
</gene>
<accession>A0AAN7HLK0</accession>
<evidence type="ECO:0000313" key="2">
    <source>
        <dbReference type="Proteomes" id="UP001304243"/>
    </source>
</evidence>
<proteinExistence type="predicted"/>
<dbReference type="EMBL" id="JASEJX010000019">
    <property type="protein sequence ID" value="KAK4513109.1"/>
    <property type="molecule type" value="Genomic_DNA"/>
</dbReference>
<dbReference type="GeneID" id="89956589"/>
<reference evidence="1 2" key="1">
    <citation type="submission" date="2022-11" db="EMBL/GenBank/DDBJ databases">
        <title>Mucor velutinosus strain NIH1002 WGS.</title>
        <authorList>
            <person name="Subramanian P."/>
            <person name="Mullikin J.C."/>
            <person name="Segre J.A."/>
            <person name="Zelazny A.M."/>
        </authorList>
    </citation>
    <scope>NUCLEOTIDE SEQUENCE [LARGE SCALE GENOMIC DNA]</scope>
    <source>
        <strain evidence="1 2">NIH1002</strain>
    </source>
</reference>
<organism evidence="1 2">
    <name type="scientific">Mucor velutinosus</name>
    <dbReference type="NCBI Taxonomy" id="708070"/>
    <lineage>
        <taxon>Eukaryota</taxon>
        <taxon>Fungi</taxon>
        <taxon>Fungi incertae sedis</taxon>
        <taxon>Mucoromycota</taxon>
        <taxon>Mucoromycotina</taxon>
        <taxon>Mucoromycetes</taxon>
        <taxon>Mucorales</taxon>
        <taxon>Mucorineae</taxon>
        <taxon>Mucoraceae</taxon>
        <taxon>Mucor</taxon>
    </lineage>
</organism>
<name>A0AAN7HLK0_9FUNG</name>
<sequence length="103" mass="11473">MRTQTFVLHWIKLLRNNWKMHSSAFASFSPTTSEILPAPTTPADPTPTVISLAKKPATSLIRVKSCQPPRKKFQSFSLEINDAGLAAAHQFFAISTSHGYRFV</sequence>
<dbReference type="RefSeq" id="XP_064679775.1">
    <property type="nucleotide sequence ID" value="XM_064832072.1"/>
</dbReference>
<protein>
    <submittedName>
        <fullName evidence="1">Uncharacterized protein</fullName>
    </submittedName>
</protein>
<keyword evidence="2" id="KW-1185">Reference proteome</keyword>
<dbReference type="Proteomes" id="UP001304243">
    <property type="component" value="Unassembled WGS sequence"/>
</dbReference>
<evidence type="ECO:0000313" key="1">
    <source>
        <dbReference type="EMBL" id="KAK4513109.1"/>
    </source>
</evidence>